<feature type="domain" description="NUDE" evidence="9">
    <location>
        <begin position="132"/>
        <end position="284"/>
    </location>
</feature>
<evidence type="ECO:0000256" key="8">
    <source>
        <dbReference type="SAM" id="MobiDB-lite"/>
    </source>
</evidence>
<organism evidence="10 11">
    <name type="scientific">Cronartium quercuum f. sp. fusiforme G11</name>
    <dbReference type="NCBI Taxonomy" id="708437"/>
    <lineage>
        <taxon>Eukaryota</taxon>
        <taxon>Fungi</taxon>
        <taxon>Dikarya</taxon>
        <taxon>Basidiomycota</taxon>
        <taxon>Pucciniomycotina</taxon>
        <taxon>Pucciniomycetes</taxon>
        <taxon>Pucciniales</taxon>
        <taxon>Coleosporiaceae</taxon>
        <taxon>Cronartium</taxon>
    </lineage>
</organism>
<dbReference type="GO" id="GO:0005874">
    <property type="term" value="C:microtubule"/>
    <property type="evidence" value="ECO:0007669"/>
    <property type="project" value="UniProtKB-KW"/>
</dbReference>
<feature type="region of interest" description="Disordered" evidence="8">
    <location>
        <begin position="192"/>
        <end position="266"/>
    </location>
</feature>
<feature type="compositionally biased region" description="Polar residues" evidence="8">
    <location>
        <begin position="347"/>
        <end position="360"/>
    </location>
</feature>
<dbReference type="GO" id="GO:0007059">
    <property type="term" value="P:chromosome segregation"/>
    <property type="evidence" value="ECO:0007669"/>
    <property type="project" value="TreeGrafter"/>
</dbReference>
<keyword evidence="3" id="KW-0963">Cytoplasm</keyword>
<dbReference type="AlphaFoldDB" id="A0A9P6TFC4"/>
<dbReference type="GO" id="GO:0007020">
    <property type="term" value="P:microtubule nucleation"/>
    <property type="evidence" value="ECO:0007669"/>
    <property type="project" value="TreeGrafter"/>
</dbReference>
<evidence type="ECO:0000259" key="9">
    <source>
        <dbReference type="Pfam" id="PF04880"/>
    </source>
</evidence>
<name>A0A9P6TFC4_9BASI</name>
<feature type="region of interest" description="Disordered" evidence="8">
    <location>
        <begin position="576"/>
        <end position="599"/>
    </location>
</feature>
<evidence type="ECO:0000313" key="11">
    <source>
        <dbReference type="Proteomes" id="UP000886653"/>
    </source>
</evidence>
<evidence type="ECO:0000256" key="1">
    <source>
        <dbReference type="ARBA" id="ARBA00004245"/>
    </source>
</evidence>
<evidence type="ECO:0000313" key="10">
    <source>
        <dbReference type="EMBL" id="KAG0150262.1"/>
    </source>
</evidence>
<reference evidence="10" key="1">
    <citation type="submission" date="2013-11" db="EMBL/GenBank/DDBJ databases">
        <title>Genome sequence of the fusiform rust pathogen reveals effectors for host alternation and coevolution with pine.</title>
        <authorList>
            <consortium name="DOE Joint Genome Institute"/>
            <person name="Smith K."/>
            <person name="Pendleton A."/>
            <person name="Kubisiak T."/>
            <person name="Anderson C."/>
            <person name="Salamov A."/>
            <person name="Aerts A."/>
            <person name="Riley R."/>
            <person name="Clum A."/>
            <person name="Lindquist E."/>
            <person name="Ence D."/>
            <person name="Campbell M."/>
            <person name="Kronenberg Z."/>
            <person name="Feau N."/>
            <person name="Dhillon B."/>
            <person name="Hamelin R."/>
            <person name="Burleigh J."/>
            <person name="Smith J."/>
            <person name="Yandell M."/>
            <person name="Nelson C."/>
            <person name="Grigoriev I."/>
            <person name="Davis J."/>
        </authorList>
    </citation>
    <scope>NUCLEOTIDE SEQUENCE</scope>
    <source>
        <strain evidence="10">G11</strain>
    </source>
</reference>
<dbReference type="InterPro" id="IPR006964">
    <property type="entry name" value="NUDE_dom"/>
</dbReference>
<evidence type="ECO:0000256" key="6">
    <source>
        <dbReference type="ARBA" id="ARBA00023212"/>
    </source>
</evidence>
<dbReference type="OrthoDB" id="5877028at2759"/>
<dbReference type="Pfam" id="PF04880">
    <property type="entry name" value="NUDE_C"/>
    <property type="match status" value="1"/>
</dbReference>
<feature type="compositionally biased region" description="Basic and acidic residues" evidence="8">
    <location>
        <begin position="455"/>
        <end position="466"/>
    </location>
</feature>
<evidence type="ECO:0000256" key="4">
    <source>
        <dbReference type="ARBA" id="ARBA00022701"/>
    </source>
</evidence>
<keyword evidence="5 7" id="KW-0175">Coiled coil</keyword>
<feature type="compositionally biased region" description="Polar residues" evidence="8">
    <location>
        <begin position="439"/>
        <end position="454"/>
    </location>
</feature>
<dbReference type="GO" id="GO:0047496">
    <property type="term" value="P:vesicle transport along microtubule"/>
    <property type="evidence" value="ECO:0007669"/>
    <property type="project" value="TreeGrafter"/>
</dbReference>
<dbReference type="GO" id="GO:0051642">
    <property type="term" value="P:centrosome localization"/>
    <property type="evidence" value="ECO:0007669"/>
    <property type="project" value="TreeGrafter"/>
</dbReference>
<dbReference type="GO" id="GO:0000776">
    <property type="term" value="C:kinetochore"/>
    <property type="evidence" value="ECO:0007669"/>
    <property type="project" value="TreeGrafter"/>
</dbReference>
<dbReference type="GO" id="GO:0005871">
    <property type="term" value="C:kinesin complex"/>
    <property type="evidence" value="ECO:0007669"/>
    <property type="project" value="TreeGrafter"/>
</dbReference>
<evidence type="ECO:0000256" key="7">
    <source>
        <dbReference type="SAM" id="Coils"/>
    </source>
</evidence>
<feature type="compositionally biased region" description="Polar residues" evidence="8">
    <location>
        <begin position="221"/>
        <end position="247"/>
    </location>
</feature>
<dbReference type="Gene3D" id="6.10.250.1080">
    <property type="match status" value="1"/>
</dbReference>
<dbReference type="InterPro" id="IPR027267">
    <property type="entry name" value="AH/BAR_dom_sf"/>
</dbReference>
<feature type="compositionally biased region" description="Low complexity" evidence="8">
    <location>
        <begin position="208"/>
        <end position="220"/>
    </location>
</feature>
<dbReference type="InterPro" id="IPR033494">
    <property type="entry name" value="NUDE"/>
</dbReference>
<keyword evidence="11" id="KW-1185">Reference proteome</keyword>
<proteinExistence type="inferred from homology"/>
<comment type="similarity">
    <text evidence="2">Belongs to the nudE family.</text>
</comment>
<evidence type="ECO:0000256" key="5">
    <source>
        <dbReference type="ARBA" id="ARBA00023054"/>
    </source>
</evidence>
<accession>A0A9P6TFC4</accession>
<evidence type="ECO:0000256" key="2">
    <source>
        <dbReference type="ARBA" id="ARBA00007429"/>
    </source>
</evidence>
<feature type="coiled-coil region" evidence="7">
    <location>
        <begin position="27"/>
        <end position="191"/>
    </location>
</feature>
<keyword evidence="6" id="KW-0206">Cytoskeleton</keyword>
<feature type="compositionally biased region" description="Polar residues" evidence="8">
    <location>
        <begin position="497"/>
        <end position="512"/>
    </location>
</feature>
<dbReference type="PANTHER" id="PTHR10921:SF1">
    <property type="entry name" value="NUCLEAR DISTRIBUTION PROTEIN NUDE HOMOLOG"/>
    <property type="match status" value="1"/>
</dbReference>
<dbReference type="PANTHER" id="PTHR10921">
    <property type="entry name" value="NUCLEAR DISTRIBUTION PROTEIN NUDE HOMOLOG 1"/>
    <property type="match status" value="1"/>
</dbReference>
<comment type="caution">
    <text evidence="10">The sequence shown here is derived from an EMBL/GenBank/DDBJ whole genome shotgun (WGS) entry which is preliminary data.</text>
</comment>
<keyword evidence="4" id="KW-0493">Microtubule</keyword>
<protein>
    <recommendedName>
        <fullName evidence="9">NUDE domain-containing protein</fullName>
    </recommendedName>
</protein>
<comment type="subcellular location">
    <subcellularLocation>
        <location evidence="1">Cytoplasm</location>
        <location evidence="1">Cytoskeleton</location>
    </subcellularLocation>
</comment>
<dbReference type="SUPFAM" id="SSF103657">
    <property type="entry name" value="BAR/IMD domain-like"/>
    <property type="match status" value="1"/>
</dbReference>
<evidence type="ECO:0000256" key="3">
    <source>
        <dbReference type="ARBA" id="ARBA00022490"/>
    </source>
</evidence>
<feature type="compositionally biased region" description="Pro residues" evidence="8">
    <location>
        <begin position="197"/>
        <end position="207"/>
    </location>
</feature>
<dbReference type="EMBL" id="MU167221">
    <property type="protein sequence ID" value="KAG0150262.1"/>
    <property type="molecule type" value="Genomic_DNA"/>
</dbReference>
<feature type="compositionally biased region" description="Polar residues" evidence="8">
    <location>
        <begin position="324"/>
        <end position="336"/>
    </location>
</feature>
<feature type="region of interest" description="Disordered" evidence="8">
    <location>
        <begin position="324"/>
        <end position="360"/>
    </location>
</feature>
<feature type="region of interest" description="Disordered" evidence="8">
    <location>
        <begin position="403"/>
        <end position="553"/>
    </location>
</feature>
<dbReference type="GO" id="GO:0000132">
    <property type="term" value="P:establishment of mitotic spindle orientation"/>
    <property type="evidence" value="ECO:0007669"/>
    <property type="project" value="TreeGrafter"/>
</dbReference>
<gene>
    <name evidence="10" type="ORF">CROQUDRAFT_130823</name>
</gene>
<dbReference type="GO" id="GO:0008017">
    <property type="term" value="F:microtubule binding"/>
    <property type="evidence" value="ECO:0007669"/>
    <property type="project" value="InterPro"/>
</dbReference>
<dbReference type="Proteomes" id="UP000886653">
    <property type="component" value="Unassembled WGS sequence"/>
</dbReference>
<sequence length="599" mass="66256">MDEPTFESDQEALSHYRNLAKNLQYDLDDTRTALDEFQISSKELEAELEKDLATTEKQLNELRGREEALAHEVDQWKGKYQGCLRDHTKTMTHMQAELDSLRKSNEEYRTRLRDMELDNDELEGKERMVTSSLQDVESKYGKAIERITLLEDELIEHTRLEEECQRLRDDLRDLTEEMAVMRDQLSIMQAANANQPPSQPQPQPQPLTPSTAPLSTTGSPQASPRSKNLPRSETNIKLSRSPTQFSRSPALRKAQHLSNSPDCTPRKRLVSLSINTSDNQSPTAIPRSITTANMNMPKSSSLRISRRSAEIRPALHEVVASDTRIPTTGTSPSSALGKSIRAPNAASKLSTTPSSFETPINRNSHLQSLRAETQRMQGMTQKLVSLRTSRLVSAIPIPKPSLLATLSKSTNGPPPTVSRIPGTRSPTKKPSIGAGLSAMSRTVNRRPTLTQPTTQDKDPSENDNSRRVARRSNAFTPTPTPMPPPKTRIARPASRLSMASDQPSQAGPSRSATPAFAIPRRKASIDTTSDRHSRPASTLGHYPPSHIRRKSAGVNALHYTKPDNLMTEDFAQQAAQLRSKLGKSLGPGATRPRPPAPTT</sequence>